<sequence>MPLSEGQLVQTDEADMGMTYAELSTMGRCRMIERAGPYTMFLSLLSKWKEISPQMVAEKVKHFFRCYALNRHKMTVLTPSVHAEVYSPDDNRFDHRPFLYSISWRWQFAAIQKHLQLLSASENVNCVSNISIKDLPPVPPVKPRKNVNSEGKGGVVV</sequence>
<dbReference type="Gene3D" id="3.40.50.620">
    <property type="entry name" value="HUPs"/>
    <property type="match status" value="1"/>
</dbReference>
<comment type="caution">
    <text evidence="2">The sequence shown here is derived from an EMBL/GenBank/DDBJ whole genome shotgun (WGS) entry which is preliminary data.</text>
</comment>
<dbReference type="GO" id="GO:0005737">
    <property type="term" value="C:cytoplasm"/>
    <property type="evidence" value="ECO:0007669"/>
    <property type="project" value="InterPro"/>
</dbReference>
<accession>A0A8S9WTA8</accession>
<dbReference type="GO" id="GO:0009435">
    <property type="term" value="P:NAD+ biosynthetic process"/>
    <property type="evidence" value="ECO:0007669"/>
    <property type="project" value="InterPro"/>
</dbReference>
<gene>
    <name evidence="2" type="ORF">GE061_006205</name>
</gene>
<dbReference type="OrthoDB" id="2020662at2759"/>
<protein>
    <recommendedName>
        <fullName evidence="4">NAD/GMP synthase domain-containing protein</fullName>
    </recommendedName>
</protein>
<evidence type="ECO:0000256" key="1">
    <source>
        <dbReference type="ARBA" id="ARBA00022598"/>
    </source>
</evidence>
<proteinExistence type="predicted"/>
<dbReference type="InterPro" id="IPR003694">
    <property type="entry name" value="NAD_synthase"/>
</dbReference>
<keyword evidence="3" id="KW-1185">Reference proteome</keyword>
<dbReference type="PANTHER" id="PTHR23090">
    <property type="entry name" value="NH 3 /GLUTAMINE-DEPENDENT NAD + SYNTHETASE"/>
    <property type="match status" value="1"/>
</dbReference>
<dbReference type="SUPFAM" id="SSF52402">
    <property type="entry name" value="Adenine nucleotide alpha hydrolases-like"/>
    <property type="match status" value="1"/>
</dbReference>
<reference evidence="2" key="1">
    <citation type="journal article" date="2021" name="Mol. Ecol. Resour.">
        <title>Apolygus lucorum genome provides insights into omnivorousness and mesophyll feeding.</title>
        <authorList>
            <person name="Liu Y."/>
            <person name="Liu H."/>
            <person name="Wang H."/>
            <person name="Huang T."/>
            <person name="Liu B."/>
            <person name="Yang B."/>
            <person name="Yin L."/>
            <person name="Li B."/>
            <person name="Zhang Y."/>
            <person name="Zhang S."/>
            <person name="Jiang F."/>
            <person name="Zhang X."/>
            <person name="Ren Y."/>
            <person name="Wang B."/>
            <person name="Wang S."/>
            <person name="Lu Y."/>
            <person name="Wu K."/>
            <person name="Fan W."/>
            <person name="Wang G."/>
        </authorList>
    </citation>
    <scope>NUCLEOTIDE SEQUENCE</scope>
    <source>
        <strain evidence="2">12Hb</strain>
    </source>
</reference>
<dbReference type="GO" id="GO:0003952">
    <property type="term" value="F:NAD+ synthase (glutamine-hydrolyzing) activity"/>
    <property type="evidence" value="ECO:0007669"/>
    <property type="project" value="InterPro"/>
</dbReference>
<evidence type="ECO:0000313" key="2">
    <source>
        <dbReference type="EMBL" id="KAF6199907.1"/>
    </source>
</evidence>
<dbReference type="InterPro" id="IPR014729">
    <property type="entry name" value="Rossmann-like_a/b/a_fold"/>
</dbReference>
<dbReference type="GO" id="GO:0004359">
    <property type="term" value="F:glutaminase activity"/>
    <property type="evidence" value="ECO:0007669"/>
    <property type="project" value="InterPro"/>
</dbReference>
<dbReference type="EMBL" id="WIXP02000014">
    <property type="protein sequence ID" value="KAF6199907.1"/>
    <property type="molecule type" value="Genomic_DNA"/>
</dbReference>
<dbReference type="Proteomes" id="UP000466442">
    <property type="component" value="Unassembled WGS sequence"/>
</dbReference>
<keyword evidence="1" id="KW-0436">Ligase</keyword>
<evidence type="ECO:0000313" key="3">
    <source>
        <dbReference type="Proteomes" id="UP000466442"/>
    </source>
</evidence>
<evidence type="ECO:0008006" key="4">
    <source>
        <dbReference type="Google" id="ProtNLM"/>
    </source>
</evidence>
<name>A0A8S9WTA8_APOLU</name>
<dbReference type="PANTHER" id="PTHR23090:SF9">
    <property type="entry name" value="GLUTAMINE-DEPENDENT NAD(+) SYNTHETASE"/>
    <property type="match status" value="1"/>
</dbReference>
<organism evidence="2 3">
    <name type="scientific">Apolygus lucorum</name>
    <name type="common">Small green plant bug</name>
    <name type="synonym">Lygocoris lucorum</name>
    <dbReference type="NCBI Taxonomy" id="248454"/>
    <lineage>
        <taxon>Eukaryota</taxon>
        <taxon>Metazoa</taxon>
        <taxon>Ecdysozoa</taxon>
        <taxon>Arthropoda</taxon>
        <taxon>Hexapoda</taxon>
        <taxon>Insecta</taxon>
        <taxon>Pterygota</taxon>
        <taxon>Neoptera</taxon>
        <taxon>Paraneoptera</taxon>
        <taxon>Hemiptera</taxon>
        <taxon>Heteroptera</taxon>
        <taxon>Panheteroptera</taxon>
        <taxon>Cimicomorpha</taxon>
        <taxon>Miridae</taxon>
        <taxon>Mirini</taxon>
        <taxon>Apolygus</taxon>
    </lineage>
</organism>
<dbReference type="AlphaFoldDB" id="A0A8S9WTA8"/>